<dbReference type="Proteomes" id="UP000324222">
    <property type="component" value="Unassembled WGS sequence"/>
</dbReference>
<name>A0A5B7CG87_PORTR</name>
<keyword evidence="3" id="KW-1185">Reference proteome</keyword>
<protein>
    <submittedName>
        <fullName evidence="2">Uncharacterized protein</fullName>
    </submittedName>
</protein>
<organism evidence="2 3">
    <name type="scientific">Portunus trituberculatus</name>
    <name type="common">Swimming crab</name>
    <name type="synonym">Neptunus trituberculatus</name>
    <dbReference type="NCBI Taxonomy" id="210409"/>
    <lineage>
        <taxon>Eukaryota</taxon>
        <taxon>Metazoa</taxon>
        <taxon>Ecdysozoa</taxon>
        <taxon>Arthropoda</taxon>
        <taxon>Crustacea</taxon>
        <taxon>Multicrustacea</taxon>
        <taxon>Malacostraca</taxon>
        <taxon>Eumalacostraca</taxon>
        <taxon>Eucarida</taxon>
        <taxon>Decapoda</taxon>
        <taxon>Pleocyemata</taxon>
        <taxon>Brachyura</taxon>
        <taxon>Eubrachyura</taxon>
        <taxon>Portunoidea</taxon>
        <taxon>Portunidae</taxon>
        <taxon>Portuninae</taxon>
        <taxon>Portunus</taxon>
    </lineage>
</organism>
<comment type="caution">
    <text evidence="2">The sequence shown here is derived from an EMBL/GenBank/DDBJ whole genome shotgun (WGS) entry which is preliminary data.</text>
</comment>
<feature type="compositionally biased region" description="Basic and acidic residues" evidence="1">
    <location>
        <begin position="122"/>
        <end position="139"/>
    </location>
</feature>
<evidence type="ECO:0000256" key="1">
    <source>
        <dbReference type="SAM" id="MobiDB-lite"/>
    </source>
</evidence>
<feature type="region of interest" description="Disordered" evidence="1">
    <location>
        <begin position="64"/>
        <end position="149"/>
    </location>
</feature>
<dbReference type="AlphaFoldDB" id="A0A5B7CG87"/>
<accession>A0A5B7CG87</accession>
<evidence type="ECO:0000313" key="2">
    <source>
        <dbReference type="EMBL" id="MPC08467.1"/>
    </source>
</evidence>
<reference evidence="2 3" key="1">
    <citation type="submission" date="2019-05" db="EMBL/GenBank/DDBJ databases">
        <title>Another draft genome of Portunus trituberculatus and its Hox gene families provides insights of decapod evolution.</title>
        <authorList>
            <person name="Jeong J.-H."/>
            <person name="Song I."/>
            <person name="Kim S."/>
            <person name="Choi T."/>
            <person name="Kim D."/>
            <person name="Ryu S."/>
            <person name="Kim W."/>
        </authorList>
    </citation>
    <scope>NUCLEOTIDE SEQUENCE [LARGE SCALE GENOMIC DNA]</scope>
    <source>
        <tissue evidence="2">Muscle</tissue>
    </source>
</reference>
<gene>
    <name evidence="2" type="ORF">E2C01_001054</name>
</gene>
<sequence length="149" mass="16613">MLGFLSFHEKTGKEELFRGRGKVECAQGRVTDGGGRDGCVGTTGLKPRKIQAMHFSRQRCHVSLAQARKDGEEHPHTHHTRPALPSPHRGHAHAPKSKSPTLSKLVYNSEETEPVDLWNENARLEGGEERGMWGRDSSKARKMLNTTSH</sequence>
<evidence type="ECO:0000313" key="3">
    <source>
        <dbReference type="Proteomes" id="UP000324222"/>
    </source>
</evidence>
<proteinExistence type="predicted"/>
<dbReference type="EMBL" id="VSRR010000031">
    <property type="protein sequence ID" value="MPC08467.1"/>
    <property type="molecule type" value="Genomic_DNA"/>
</dbReference>